<organism evidence="1 2">
    <name type="scientific">Desulfosarcina widdelii</name>
    <dbReference type="NCBI Taxonomy" id="947919"/>
    <lineage>
        <taxon>Bacteria</taxon>
        <taxon>Pseudomonadati</taxon>
        <taxon>Thermodesulfobacteriota</taxon>
        <taxon>Desulfobacteria</taxon>
        <taxon>Desulfobacterales</taxon>
        <taxon>Desulfosarcinaceae</taxon>
        <taxon>Desulfosarcina</taxon>
    </lineage>
</organism>
<dbReference type="Proteomes" id="UP000427769">
    <property type="component" value="Chromosome"/>
</dbReference>
<dbReference type="OrthoDB" id="5417890at2"/>
<proteinExistence type="predicted"/>
<dbReference type="KEGG" id="dwd:DSCW_10840"/>
<protein>
    <submittedName>
        <fullName evidence="1">Uncharacterized protein</fullName>
    </submittedName>
</protein>
<name>A0A5K7ZBD5_9BACT</name>
<dbReference type="AlphaFoldDB" id="A0A5K7ZBD5"/>
<dbReference type="EMBL" id="AP021875">
    <property type="protein sequence ID" value="BBO73667.1"/>
    <property type="molecule type" value="Genomic_DNA"/>
</dbReference>
<sequence length="203" mass="23333">MNDYQQEQLETLRIVRQGLARMDASERSALKNEIGPYDRFRQAVDDFLQRHFSDVCTRLCYQSRTSACCSKDGIITFFADAVVNALHATPGQLDRMEAVLQQANNGHRCVYLTEDGCIWAVRPVVCAMFLCDRAMETVFEADPRAKMQWQELRRQEKSFKWPDQPVLFDGLEKVFLDMGYRSSLMHLNLSPGLLMVKKKAGLL</sequence>
<keyword evidence="2" id="KW-1185">Reference proteome</keyword>
<reference evidence="1 2" key="1">
    <citation type="submission" date="2019-11" db="EMBL/GenBank/DDBJ databases">
        <title>Comparative genomics of hydrocarbon-degrading Desulfosarcina strains.</title>
        <authorList>
            <person name="Watanabe M."/>
            <person name="Kojima H."/>
            <person name="Fukui M."/>
        </authorList>
    </citation>
    <scope>NUCLEOTIDE SEQUENCE [LARGE SCALE GENOMIC DNA]</scope>
    <source>
        <strain evidence="1 2">PP31</strain>
    </source>
</reference>
<accession>A0A5K7ZBD5</accession>
<dbReference type="RefSeq" id="WP_155302757.1">
    <property type="nucleotide sequence ID" value="NZ_AP021875.1"/>
</dbReference>
<evidence type="ECO:0000313" key="2">
    <source>
        <dbReference type="Proteomes" id="UP000427769"/>
    </source>
</evidence>
<gene>
    <name evidence="1" type="ORF">DSCW_10840</name>
</gene>
<evidence type="ECO:0000313" key="1">
    <source>
        <dbReference type="EMBL" id="BBO73667.1"/>
    </source>
</evidence>